<keyword evidence="1 8" id="KW-0597">Phosphoprotein</keyword>
<evidence type="ECO:0000256" key="5">
    <source>
        <dbReference type="ARBA" id="ARBA00023015"/>
    </source>
</evidence>
<evidence type="ECO:0000313" key="11">
    <source>
        <dbReference type="EMBL" id="TQF14831.1"/>
    </source>
</evidence>
<dbReference type="InterPro" id="IPR001789">
    <property type="entry name" value="Sig_transdc_resp-reg_receiver"/>
</dbReference>
<dbReference type="SMART" id="SM00382">
    <property type="entry name" value="AAA"/>
    <property type="match status" value="1"/>
</dbReference>
<dbReference type="InterPro" id="IPR058031">
    <property type="entry name" value="AAA_lid_NorR"/>
</dbReference>
<dbReference type="InterPro" id="IPR025943">
    <property type="entry name" value="Sigma_54_int_dom_ATP-bd_2"/>
</dbReference>
<dbReference type="InterPro" id="IPR002078">
    <property type="entry name" value="Sigma_54_int"/>
</dbReference>
<keyword evidence="7" id="KW-0804">Transcription</keyword>
<dbReference type="FunFam" id="3.40.50.2300:FF:000018">
    <property type="entry name" value="DNA-binding transcriptional regulator NtrC"/>
    <property type="match status" value="1"/>
</dbReference>
<evidence type="ECO:0000256" key="3">
    <source>
        <dbReference type="ARBA" id="ARBA00022840"/>
    </source>
</evidence>
<evidence type="ECO:0000256" key="1">
    <source>
        <dbReference type="ARBA" id="ARBA00022553"/>
    </source>
</evidence>
<protein>
    <submittedName>
        <fullName evidence="11">Sigma-54-dependent Fis family transcriptional regulator</fullName>
    </submittedName>
</protein>
<dbReference type="InterPro" id="IPR025944">
    <property type="entry name" value="Sigma_54_int_dom_CS"/>
</dbReference>
<dbReference type="AlphaFoldDB" id="A0A540X0P0"/>
<dbReference type="PROSITE" id="PS00688">
    <property type="entry name" value="SIGMA54_INTERACT_3"/>
    <property type="match status" value="1"/>
</dbReference>
<organism evidence="11 12">
    <name type="scientific">Myxococcus llanfairpwllgwyngyllgogerychwyrndrobwllllantysiliogogogochensis</name>
    <dbReference type="NCBI Taxonomy" id="2590453"/>
    <lineage>
        <taxon>Bacteria</taxon>
        <taxon>Pseudomonadati</taxon>
        <taxon>Myxococcota</taxon>
        <taxon>Myxococcia</taxon>
        <taxon>Myxococcales</taxon>
        <taxon>Cystobacterineae</taxon>
        <taxon>Myxococcaceae</taxon>
        <taxon>Myxococcus</taxon>
    </lineage>
</organism>
<dbReference type="RefSeq" id="WP_141643454.1">
    <property type="nucleotide sequence ID" value="NZ_VIFM01000057.1"/>
</dbReference>
<reference evidence="11 12" key="1">
    <citation type="submission" date="2019-06" db="EMBL/GenBank/DDBJ databases">
        <authorList>
            <person name="Livingstone P."/>
            <person name="Whitworth D."/>
        </authorList>
    </citation>
    <scope>NUCLEOTIDE SEQUENCE [LARGE SCALE GENOMIC DNA]</scope>
    <source>
        <strain evidence="11 12">AM401</strain>
    </source>
</reference>
<dbReference type="InterPro" id="IPR009057">
    <property type="entry name" value="Homeodomain-like_sf"/>
</dbReference>
<comment type="caution">
    <text evidence="11">The sequence shown here is derived from an EMBL/GenBank/DDBJ whole genome shotgun (WGS) entry which is preliminary data.</text>
</comment>
<dbReference type="PANTHER" id="PTHR32071">
    <property type="entry name" value="TRANSCRIPTIONAL REGULATORY PROTEIN"/>
    <property type="match status" value="1"/>
</dbReference>
<dbReference type="GO" id="GO:0006355">
    <property type="term" value="P:regulation of DNA-templated transcription"/>
    <property type="evidence" value="ECO:0007669"/>
    <property type="project" value="InterPro"/>
</dbReference>
<dbReference type="SUPFAM" id="SSF46689">
    <property type="entry name" value="Homeodomain-like"/>
    <property type="match status" value="1"/>
</dbReference>
<feature type="modified residue" description="4-aspartylphosphate" evidence="8">
    <location>
        <position position="53"/>
    </location>
</feature>
<dbReference type="SUPFAM" id="SSF52172">
    <property type="entry name" value="CheY-like"/>
    <property type="match status" value="1"/>
</dbReference>
<feature type="domain" description="Sigma-54 factor interaction" evidence="9">
    <location>
        <begin position="143"/>
        <end position="372"/>
    </location>
</feature>
<accession>A0A540X0P0</accession>
<dbReference type="SMART" id="SM00448">
    <property type="entry name" value="REC"/>
    <property type="match status" value="1"/>
</dbReference>
<keyword evidence="12" id="KW-1185">Reference proteome</keyword>
<dbReference type="PROSITE" id="PS50110">
    <property type="entry name" value="RESPONSE_REGULATORY"/>
    <property type="match status" value="1"/>
</dbReference>
<evidence type="ECO:0000256" key="7">
    <source>
        <dbReference type="ARBA" id="ARBA00023163"/>
    </source>
</evidence>
<evidence type="ECO:0000256" key="8">
    <source>
        <dbReference type="PROSITE-ProRule" id="PRU00169"/>
    </source>
</evidence>
<dbReference type="CDD" id="cd00009">
    <property type="entry name" value="AAA"/>
    <property type="match status" value="1"/>
</dbReference>
<dbReference type="GO" id="GO:0005524">
    <property type="term" value="F:ATP binding"/>
    <property type="evidence" value="ECO:0007669"/>
    <property type="project" value="UniProtKB-KW"/>
</dbReference>
<proteinExistence type="predicted"/>
<dbReference type="OrthoDB" id="9763792at2"/>
<dbReference type="Gene3D" id="3.40.50.300">
    <property type="entry name" value="P-loop containing nucleotide triphosphate hydrolases"/>
    <property type="match status" value="1"/>
</dbReference>
<dbReference type="Pfam" id="PF00158">
    <property type="entry name" value="Sigma54_activat"/>
    <property type="match status" value="1"/>
</dbReference>
<dbReference type="Gene3D" id="1.10.8.60">
    <property type="match status" value="1"/>
</dbReference>
<dbReference type="Pfam" id="PF25601">
    <property type="entry name" value="AAA_lid_14"/>
    <property type="match status" value="1"/>
</dbReference>
<evidence type="ECO:0000256" key="4">
    <source>
        <dbReference type="ARBA" id="ARBA00023012"/>
    </source>
</evidence>
<dbReference type="Pfam" id="PF00072">
    <property type="entry name" value="Response_reg"/>
    <property type="match status" value="1"/>
</dbReference>
<dbReference type="Gene3D" id="3.40.50.2300">
    <property type="match status" value="1"/>
</dbReference>
<gene>
    <name evidence="11" type="ORF">FJV41_16525</name>
</gene>
<dbReference type="PROSITE" id="PS00676">
    <property type="entry name" value="SIGMA54_INTERACT_2"/>
    <property type="match status" value="1"/>
</dbReference>
<dbReference type="GO" id="GO:0000160">
    <property type="term" value="P:phosphorelay signal transduction system"/>
    <property type="evidence" value="ECO:0007669"/>
    <property type="project" value="UniProtKB-KW"/>
</dbReference>
<dbReference type="Proteomes" id="UP000315369">
    <property type="component" value="Unassembled WGS sequence"/>
</dbReference>
<dbReference type="SUPFAM" id="SSF52540">
    <property type="entry name" value="P-loop containing nucleoside triphosphate hydrolases"/>
    <property type="match status" value="1"/>
</dbReference>
<dbReference type="GO" id="GO:0043565">
    <property type="term" value="F:sequence-specific DNA binding"/>
    <property type="evidence" value="ECO:0007669"/>
    <property type="project" value="InterPro"/>
</dbReference>
<evidence type="ECO:0000256" key="6">
    <source>
        <dbReference type="ARBA" id="ARBA00023125"/>
    </source>
</evidence>
<evidence type="ECO:0000259" key="10">
    <source>
        <dbReference type="PROSITE" id="PS50110"/>
    </source>
</evidence>
<keyword evidence="4" id="KW-0902">Two-component regulatory system</keyword>
<feature type="domain" description="Response regulatory" evidence="10">
    <location>
        <begin position="4"/>
        <end position="118"/>
    </location>
</feature>
<dbReference type="PRINTS" id="PR01590">
    <property type="entry name" value="HTHFIS"/>
</dbReference>
<dbReference type="PROSITE" id="PS50045">
    <property type="entry name" value="SIGMA54_INTERACT_4"/>
    <property type="match status" value="1"/>
</dbReference>
<keyword evidence="5" id="KW-0805">Transcription regulation</keyword>
<dbReference type="InterPro" id="IPR002197">
    <property type="entry name" value="HTH_Fis"/>
</dbReference>
<dbReference type="InterPro" id="IPR027417">
    <property type="entry name" value="P-loop_NTPase"/>
</dbReference>
<evidence type="ECO:0000259" key="9">
    <source>
        <dbReference type="PROSITE" id="PS50045"/>
    </source>
</evidence>
<keyword evidence="6" id="KW-0238">DNA-binding</keyword>
<dbReference type="FunFam" id="3.40.50.300:FF:000006">
    <property type="entry name" value="DNA-binding transcriptional regulator NtrC"/>
    <property type="match status" value="1"/>
</dbReference>
<keyword evidence="2" id="KW-0547">Nucleotide-binding</keyword>
<name>A0A540X0P0_9BACT</name>
<dbReference type="EMBL" id="VIFM01000057">
    <property type="protein sequence ID" value="TQF14831.1"/>
    <property type="molecule type" value="Genomic_DNA"/>
</dbReference>
<evidence type="ECO:0000313" key="12">
    <source>
        <dbReference type="Proteomes" id="UP000315369"/>
    </source>
</evidence>
<keyword evidence="3" id="KW-0067">ATP-binding</keyword>
<dbReference type="InterPro" id="IPR003593">
    <property type="entry name" value="AAA+_ATPase"/>
</dbReference>
<evidence type="ECO:0000256" key="2">
    <source>
        <dbReference type="ARBA" id="ARBA00022741"/>
    </source>
</evidence>
<dbReference type="Gene3D" id="1.10.10.60">
    <property type="entry name" value="Homeodomain-like"/>
    <property type="match status" value="1"/>
</dbReference>
<dbReference type="InterPro" id="IPR011006">
    <property type="entry name" value="CheY-like_superfamily"/>
</dbReference>
<sequence>MPGRVLMVEDEREMRAMLEKGLTRRGYTPVALGSADEALARLSGEDFDVVLTDLRMPGMDGLALCERIVLNRPDIPVIVLTAFGSLETAVAAIRAGAYDFVTKPIDLDALVLVLERAVQHRALRDEVRRLRQELGRQQDSGAVVGESPAMQQAYALIDRVADLDSTVLITGESGTGKEVAARAVHTRGRRAPGPFVALNCAAMPEALLESELFGHAKGAFTDAKATRTGLFVQANGGTLFLDEVGELPLTLQPKLLRALQERVVRPVGGDTEVPFDARIVAATNRDLELAVEEGRFREDLYYRLNVIGVELPPLRARGNDVLLLSQRFIEQFAVRNNKRVVGLSPAAAQRLLAYGWPGNVRELQNCMERAVALTSFEQLTVDDLPERIRNYSQPKVVPENTDPSELVTLEELERRYIHRVLEAVGGSRTLAARILGVDRKTLYRKLERDDEAKKP</sequence>
<dbReference type="Pfam" id="PF02954">
    <property type="entry name" value="HTH_8"/>
    <property type="match status" value="1"/>
</dbReference>